<keyword evidence="8" id="KW-1185">Reference proteome</keyword>
<keyword evidence="1" id="KW-0479">Metal-binding</keyword>
<dbReference type="AlphaFoldDB" id="A0A1W0A3S2"/>
<dbReference type="Gene3D" id="3.30.450.40">
    <property type="match status" value="1"/>
</dbReference>
<evidence type="ECO:0000256" key="3">
    <source>
        <dbReference type="ARBA" id="ARBA00022833"/>
    </source>
</evidence>
<dbReference type="InterPro" id="IPR013083">
    <property type="entry name" value="Znf_RING/FYVE/PHD"/>
</dbReference>
<dbReference type="Gene3D" id="3.30.40.10">
    <property type="entry name" value="Zinc/RING finger domain, C3HC4 (zinc finger)"/>
    <property type="match status" value="1"/>
</dbReference>
<dbReference type="InterPro" id="IPR011011">
    <property type="entry name" value="Znf_FYVE_PHD"/>
</dbReference>
<gene>
    <name evidence="7" type="ORF">THRCLA_02881</name>
</gene>
<evidence type="ECO:0000256" key="5">
    <source>
        <dbReference type="SAM" id="MobiDB-lite"/>
    </source>
</evidence>
<sequence length="309" mass="34882">CGEVVCGSCIVPRLAKANGSAIPHEVFVCISCVKVCEKHKHDDSRCFVCTRDFHLFRRKYNCDLCQEGVCNACFVFERDHIPGDKHVKQRRVCMNCTLNAKVRAVEKVSLQLYDPTIPIKQSPPMPEDEDRRVQALESYEIIDILHQEELDIDCKLASRILQCPIAGLTLMDRDRQWFTSRIGFNHDEVPRDIAMGAYVVANKAPLVVLDTLLDKRFMDNPLVTGPAKIRFYAGAPIVTREGHAIGTVFVMDTQPRQACNTDPLEKLAIVAMKNIEDHKRSKDQAVRSESPLKKIDQQEIPNPASDLVV</sequence>
<dbReference type="EMBL" id="JNBS01000528">
    <property type="protein sequence ID" value="OQS04933.1"/>
    <property type="molecule type" value="Genomic_DNA"/>
</dbReference>
<dbReference type="OrthoDB" id="71736at2759"/>
<dbReference type="Pfam" id="PF01363">
    <property type="entry name" value="FYVE"/>
    <property type="match status" value="1"/>
</dbReference>
<accession>A0A1W0A3S2</accession>
<keyword evidence="2 4" id="KW-0863">Zinc-finger</keyword>
<organism evidence="7 8">
    <name type="scientific">Thraustotheca clavata</name>
    <dbReference type="NCBI Taxonomy" id="74557"/>
    <lineage>
        <taxon>Eukaryota</taxon>
        <taxon>Sar</taxon>
        <taxon>Stramenopiles</taxon>
        <taxon>Oomycota</taxon>
        <taxon>Saprolegniomycetes</taxon>
        <taxon>Saprolegniales</taxon>
        <taxon>Achlyaceae</taxon>
        <taxon>Thraustotheca</taxon>
    </lineage>
</organism>
<dbReference type="InterPro" id="IPR029016">
    <property type="entry name" value="GAF-like_dom_sf"/>
</dbReference>
<evidence type="ECO:0000256" key="4">
    <source>
        <dbReference type="PROSITE-ProRule" id="PRU00091"/>
    </source>
</evidence>
<evidence type="ECO:0000313" key="8">
    <source>
        <dbReference type="Proteomes" id="UP000243217"/>
    </source>
</evidence>
<dbReference type="InterPro" id="IPR003018">
    <property type="entry name" value="GAF"/>
</dbReference>
<feature type="compositionally biased region" description="Basic and acidic residues" evidence="5">
    <location>
        <begin position="279"/>
        <end position="297"/>
    </location>
</feature>
<evidence type="ECO:0000259" key="6">
    <source>
        <dbReference type="PROSITE" id="PS50178"/>
    </source>
</evidence>
<name>A0A1W0A3S2_9STRA</name>
<dbReference type="STRING" id="74557.A0A1W0A3S2"/>
<dbReference type="InterPro" id="IPR000306">
    <property type="entry name" value="Znf_FYVE"/>
</dbReference>
<dbReference type="PANTHER" id="PTHR43102:SF2">
    <property type="entry name" value="GAF DOMAIN-CONTAINING PROTEIN"/>
    <property type="match status" value="1"/>
</dbReference>
<dbReference type="InterPro" id="IPR017455">
    <property type="entry name" value="Znf_FYVE-rel"/>
</dbReference>
<dbReference type="Pfam" id="PF01590">
    <property type="entry name" value="GAF"/>
    <property type="match status" value="1"/>
</dbReference>
<proteinExistence type="predicted"/>
<dbReference type="GO" id="GO:0008270">
    <property type="term" value="F:zinc ion binding"/>
    <property type="evidence" value="ECO:0007669"/>
    <property type="project" value="UniProtKB-KW"/>
</dbReference>
<evidence type="ECO:0000256" key="2">
    <source>
        <dbReference type="ARBA" id="ARBA00022771"/>
    </source>
</evidence>
<feature type="region of interest" description="Disordered" evidence="5">
    <location>
        <begin position="279"/>
        <end position="309"/>
    </location>
</feature>
<reference evidence="7 8" key="1">
    <citation type="journal article" date="2014" name="Genome Biol. Evol.">
        <title>The secreted proteins of Achlya hypogyna and Thraustotheca clavata identify the ancestral oomycete secretome and reveal gene acquisitions by horizontal gene transfer.</title>
        <authorList>
            <person name="Misner I."/>
            <person name="Blouin N."/>
            <person name="Leonard G."/>
            <person name="Richards T.A."/>
            <person name="Lane C.E."/>
        </authorList>
    </citation>
    <scope>NUCLEOTIDE SEQUENCE [LARGE SCALE GENOMIC DNA]</scope>
    <source>
        <strain evidence="7 8">ATCC 34112</strain>
    </source>
</reference>
<protein>
    <recommendedName>
        <fullName evidence="6">FYVE-type domain-containing protein</fullName>
    </recommendedName>
</protein>
<feature type="domain" description="FYVE-type" evidence="6">
    <location>
        <begin position="40"/>
        <end position="101"/>
    </location>
</feature>
<feature type="non-terminal residue" evidence="7">
    <location>
        <position position="1"/>
    </location>
</feature>
<evidence type="ECO:0000313" key="7">
    <source>
        <dbReference type="EMBL" id="OQS04933.1"/>
    </source>
</evidence>
<dbReference type="Proteomes" id="UP000243217">
    <property type="component" value="Unassembled WGS sequence"/>
</dbReference>
<comment type="caution">
    <text evidence="7">The sequence shown here is derived from an EMBL/GenBank/DDBJ whole genome shotgun (WGS) entry which is preliminary data.</text>
</comment>
<dbReference type="SUPFAM" id="SSF55781">
    <property type="entry name" value="GAF domain-like"/>
    <property type="match status" value="1"/>
</dbReference>
<dbReference type="PROSITE" id="PS50178">
    <property type="entry name" value="ZF_FYVE"/>
    <property type="match status" value="1"/>
</dbReference>
<dbReference type="SUPFAM" id="SSF57903">
    <property type="entry name" value="FYVE/PHD zinc finger"/>
    <property type="match status" value="1"/>
</dbReference>
<evidence type="ECO:0000256" key="1">
    <source>
        <dbReference type="ARBA" id="ARBA00022723"/>
    </source>
</evidence>
<dbReference type="PANTHER" id="PTHR43102">
    <property type="entry name" value="SLR1143 PROTEIN"/>
    <property type="match status" value="1"/>
</dbReference>
<dbReference type="CDD" id="cd00065">
    <property type="entry name" value="FYVE_like_SF"/>
    <property type="match status" value="1"/>
</dbReference>
<keyword evidence="3" id="KW-0862">Zinc</keyword>